<dbReference type="Gramene" id="GBG77502">
    <property type="protein sequence ID" value="GBG77502"/>
    <property type="gene ID" value="CBR_g23947"/>
</dbReference>
<evidence type="ECO:0000313" key="2">
    <source>
        <dbReference type="EMBL" id="GBG77502.1"/>
    </source>
</evidence>
<keyword evidence="3" id="KW-1185">Reference proteome</keyword>
<feature type="compositionally biased region" description="Acidic residues" evidence="1">
    <location>
        <begin position="691"/>
        <end position="702"/>
    </location>
</feature>
<accession>A0A388L5I5</accession>
<evidence type="ECO:0000256" key="1">
    <source>
        <dbReference type="SAM" id="MobiDB-lite"/>
    </source>
</evidence>
<feature type="compositionally biased region" description="Basic and acidic residues" evidence="1">
    <location>
        <begin position="439"/>
        <end position="478"/>
    </location>
</feature>
<feature type="compositionally biased region" description="Polar residues" evidence="1">
    <location>
        <begin position="387"/>
        <end position="397"/>
    </location>
</feature>
<dbReference type="OrthoDB" id="2021076at2759"/>
<name>A0A388L5I5_CHABU</name>
<feature type="region of interest" description="Disordered" evidence="1">
    <location>
        <begin position="367"/>
        <end position="483"/>
    </location>
</feature>
<feature type="compositionally biased region" description="Low complexity" evidence="1">
    <location>
        <begin position="10"/>
        <end position="25"/>
    </location>
</feature>
<feature type="compositionally biased region" description="Polar residues" evidence="1">
    <location>
        <begin position="1044"/>
        <end position="1053"/>
    </location>
</feature>
<reference evidence="2 3" key="1">
    <citation type="journal article" date="2018" name="Cell">
        <title>The Chara Genome: Secondary Complexity and Implications for Plant Terrestrialization.</title>
        <authorList>
            <person name="Nishiyama T."/>
            <person name="Sakayama H."/>
            <person name="Vries J.D."/>
            <person name="Buschmann H."/>
            <person name="Saint-Marcoux D."/>
            <person name="Ullrich K.K."/>
            <person name="Haas F.B."/>
            <person name="Vanderstraeten L."/>
            <person name="Becker D."/>
            <person name="Lang D."/>
            <person name="Vosolsobe S."/>
            <person name="Rombauts S."/>
            <person name="Wilhelmsson P.K.I."/>
            <person name="Janitza P."/>
            <person name="Kern R."/>
            <person name="Heyl A."/>
            <person name="Rumpler F."/>
            <person name="Villalobos L.I.A.C."/>
            <person name="Clay J.M."/>
            <person name="Skokan R."/>
            <person name="Toyoda A."/>
            <person name="Suzuki Y."/>
            <person name="Kagoshima H."/>
            <person name="Schijlen E."/>
            <person name="Tajeshwar N."/>
            <person name="Catarino B."/>
            <person name="Hetherington A.J."/>
            <person name="Saltykova A."/>
            <person name="Bonnot C."/>
            <person name="Breuninger H."/>
            <person name="Symeonidi A."/>
            <person name="Radhakrishnan G.V."/>
            <person name="Van Nieuwerburgh F."/>
            <person name="Deforce D."/>
            <person name="Chang C."/>
            <person name="Karol K.G."/>
            <person name="Hedrich R."/>
            <person name="Ulvskov P."/>
            <person name="Glockner G."/>
            <person name="Delwiche C.F."/>
            <person name="Petrasek J."/>
            <person name="Van de Peer Y."/>
            <person name="Friml J."/>
            <person name="Beilby M."/>
            <person name="Dolan L."/>
            <person name="Kohara Y."/>
            <person name="Sugano S."/>
            <person name="Fujiyama A."/>
            <person name="Delaux P.-M."/>
            <person name="Quint M."/>
            <person name="TheiBen G."/>
            <person name="Hagemann M."/>
            <person name="Harholt J."/>
            <person name="Dunand C."/>
            <person name="Zachgo S."/>
            <person name="Langdale J."/>
            <person name="Maumus F."/>
            <person name="Straeten D.V.D."/>
            <person name="Gould S.B."/>
            <person name="Rensing S.A."/>
        </authorList>
    </citation>
    <scope>NUCLEOTIDE SEQUENCE [LARGE SCALE GENOMIC DNA]</scope>
    <source>
        <strain evidence="2 3">S276</strain>
    </source>
</reference>
<proteinExistence type="predicted"/>
<feature type="compositionally biased region" description="Basic and acidic residues" evidence="1">
    <location>
        <begin position="1054"/>
        <end position="1069"/>
    </location>
</feature>
<feature type="region of interest" description="Disordered" evidence="1">
    <location>
        <begin position="683"/>
        <end position="702"/>
    </location>
</feature>
<sequence length="1463" mass="163696">MEGVETSLTEPQQEAGQKAQQPQAKTRILAPMGVRRGMSYSHSLIKMGGDSGPKGRKERLLSTETLWRIQIIQDREASLSSGSRRMSGSPSAWGGIRHRDELLRKRRKVAERLLMYCRLEPAKGPSRMHCFNLFMYLWAANDQGQSCPLVQIPDTMIIHNGQPIAWLFTDRATGLLLKKSSLKQRDFDAVYKSFSTGGERDMGLGKVKALHVTPHDMAQHKVLVNHMDAETLYSFLKRKHFKDGLLQKFMMPFGKRNVVYSAFWYPNFFYLERTIMNARPRPLAEFDYPFVSKEKPLPKEDVSLLLRQRLQAICNSIVDHIYDVSPQKYKIAHMRLIFKNDIQGHLWLLFCYDLRLQREISIQRISHTSPTQQQLTSSHRSSHESDGATQRPQSAGSLGSGMGGDMQLKASEGTMKRSSSSTEFNHPVGDRTGAASGIDKYDISKRDDGSREDYHRDGYGMKSGWELKDRQGSRETRGDSGAAVQRLRTETDFSTNYSARLNRRSVLLYQPAGYLQAVSSAAFGEDSENKTLQAQHRHSLLKDISWVATTDVVQSITEELAEEHEAHQLKRRRSGEVDLGGGDEGKSGAGAMLLGQVKIAKSELGGFGFHGIGVHSSELQFPSAMGAGAGHQPSRPGWLLSAGLQAGGRPTNLEGKERRVDEHEIAAKSQAPPDDAAHMVENRPRLSSSDNEPDQEFGGELTDDETNLWWTDYEPTRIWLRTRTRDVNRRTLPWFEPFHYRGVVPMPLRRKSSRERARFPRLSPGHHYSSSWQRSARLQSGASVRSSMHSGWSMMDHGNHDAGRERESFRLPSTAPGSSVLGSNGDIGGYGEAHLSSTTEFPPMTLTEGVRGQRDGHEVEANYHAQGNFEKQGDHNHDHNHHNHHHHHHYRHMPQHVDTATAEHDDVEAPNPPPAECNHHVSSSDTGHNGPDHEQVVRVDPGKSGDDTSKGVVVAPRSGSGRARKRLKQDRNWFRKGGNGGRRRKDVEQDSKRREQSSLLQSSTEGRTAMGAVSSGPSAAEHIAQTVSSPSSPDLVLSSNPSSILTSPPNTSWEKQEDFSRSDPQHEDPSTGTGLHSSSKLRHHSKELSSDANLGTDIPSPKTLEVDGEVGEGGTDAEVHIPAAVRDQLPNWEKWWESITEVDWVSEAGIGDKFRRTFVETPRKPGFPRAKWPPEKGYTVKDQRKQESKAEPKLFTAEIKESERKGLRESIMRKAAERVREARGVDDRGSRRANVPEGSKEVSRMVCVIGVVVEVWWASRDHHIAPTILIRQPRKEKEGIRLRLEGRRRDMQEGDAQQERKMARGCRAGEQVYEWRSAKALKGTMDDLVAVPDHGVTEPQLVQLFYHAIPEALRGHFFDKSQQADMTYDVLSREVVLHESKSMPVTTFWHKDLEKGKKWKDRTISGQVKAKDPLILTLEEGGTKEVPYDQIEWGLENDGSSVGQGRSYAAVAAGGRPQGGGGG</sequence>
<feature type="region of interest" description="Disordered" evidence="1">
    <location>
        <begin position="1165"/>
        <end position="1190"/>
    </location>
</feature>
<feature type="region of interest" description="Disordered" evidence="1">
    <location>
        <begin position="564"/>
        <end position="584"/>
    </location>
</feature>
<evidence type="ECO:0000313" key="3">
    <source>
        <dbReference type="Proteomes" id="UP000265515"/>
    </source>
</evidence>
<organism evidence="2 3">
    <name type="scientific">Chara braunii</name>
    <name type="common">Braun's stonewort</name>
    <dbReference type="NCBI Taxonomy" id="69332"/>
    <lineage>
        <taxon>Eukaryota</taxon>
        <taxon>Viridiplantae</taxon>
        <taxon>Streptophyta</taxon>
        <taxon>Charophyceae</taxon>
        <taxon>Charales</taxon>
        <taxon>Characeae</taxon>
        <taxon>Chara</taxon>
    </lineage>
</organism>
<feature type="region of interest" description="Disordered" evidence="1">
    <location>
        <begin position="869"/>
        <end position="1115"/>
    </location>
</feature>
<feature type="compositionally biased region" description="Basic and acidic residues" evidence="1">
    <location>
        <begin position="1172"/>
        <end position="1190"/>
    </location>
</feature>
<feature type="compositionally biased region" description="Polar residues" evidence="1">
    <location>
        <begin position="367"/>
        <end position="379"/>
    </location>
</feature>
<feature type="compositionally biased region" description="Basic and acidic residues" evidence="1">
    <location>
        <begin position="985"/>
        <end position="996"/>
    </location>
</feature>
<protein>
    <submittedName>
        <fullName evidence="2">Uncharacterized protein</fullName>
    </submittedName>
</protein>
<feature type="region of interest" description="Disordered" evidence="1">
    <location>
        <begin position="1"/>
        <end position="26"/>
    </location>
</feature>
<dbReference type="Proteomes" id="UP000265515">
    <property type="component" value="Unassembled WGS sequence"/>
</dbReference>
<feature type="region of interest" description="Disordered" evidence="1">
    <location>
        <begin position="760"/>
        <end position="804"/>
    </location>
</feature>
<feature type="compositionally biased region" description="Polar residues" evidence="1">
    <location>
        <begin position="768"/>
        <end position="790"/>
    </location>
</feature>
<feature type="compositionally biased region" description="Basic and acidic residues" evidence="1">
    <location>
        <begin position="930"/>
        <end position="949"/>
    </location>
</feature>
<feature type="compositionally biased region" description="Low complexity" evidence="1">
    <location>
        <begin position="1027"/>
        <end position="1043"/>
    </location>
</feature>
<comment type="caution">
    <text evidence="2">The sequence shown here is derived from an EMBL/GenBank/DDBJ whole genome shotgun (WGS) entry which is preliminary data.</text>
</comment>
<feature type="compositionally biased region" description="Polar residues" evidence="1">
    <location>
        <begin position="997"/>
        <end position="1006"/>
    </location>
</feature>
<gene>
    <name evidence="2" type="ORF">CBR_g23947</name>
</gene>
<feature type="compositionally biased region" description="Basic residues" evidence="1">
    <location>
        <begin position="878"/>
        <end position="894"/>
    </location>
</feature>
<dbReference type="EMBL" id="BFEA01000269">
    <property type="protein sequence ID" value="GBG77502.1"/>
    <property type="molecule type" value="Genomic_DNA"/>
</dbReference>